<keyword evidence="3" id="KW-1185">Reference proteome</keyword>
<feature type="domain" description="BTB" evidence="1">
    <location>
        <begin position="30"/>
        <end position="98"/>
    </location>
</feature>
<dbReference type="Gene3D" id="3.30.710.10">
    <property type="entry name" value="Potassium Channel Kv1.1, Chain A"/>
    <property type="match status" value="1"/>
</dbReference>
<proteinExistence type="predicted"/>
<evidence type="ECO:0000313" key="3">
    <source>
        <dbReference type="Proteomes" id="UP000764110"/>
    </source>
</evidence>
<dbReference type="Proteomes" id="UP000764110">
    <property type="component" value="Unassembled WGS sequence"/>
</dbReference>
<dbReference type="InterPro" id="IPR011333">
    <property type="entry name" value="SKP1/BTB/POZ_sf"/>
</dbReference>
<name>A0A9P8S5F0_9HYPO</name>
<gene>
    <name evidence="2" type="ORF">MHUMG1_08007</name>
</gene>
<dbReference type="InterPro" id="IPR000210">
    <property type="entry name" value="BTB/POZ_dom"/>
</dbReference>
<organism evidence="2 3">
    <name type="scientific">Metarhizium humberi</name>
    <dbReference type="NCBI Taxonomy" id="2596975"/>
    <lineage>
        <taxon>Eukaryota</taxon>
        <taxon>Fungi</taxon>
        <taxon>Dikarya</taxon>
        <taxon>Ascomycota</taxon>
        <taxon>Pezizomycotina</taxon>
        <taxon>Sordariomycetes</taxon>
        <taxon>Hypocreomycetidae</taxon>
        <taxon>Hypocreales</taxon>
        <taxon>Clavicipitaceae</taxon>
        <taxon>Metarhizium</taxon>
    </lineage>
</organism>
<reference evidence="2 3" key="1">
    <citation type="submission" date="2020-07" db="EMBL/GenBank/DDBJ databases">
        <title>Metarhizium humberi genome.</title>
        <authorList>
            <person name="Lysoe E."/>
        </authorList>
    </citation>
    <scope>NUCLEOTIDE SEQUENCE [LARGE SCALE GENOMIC DNA]</scope>
    <source>
        <strain evidence="2 3">ESALQ1638</strain>
    </source>
</reference>
<dbReference type="EMBL" id="JACEFI010000017">
    <property type="protein sequence ID" value="KAH0594168.1"/>
    <property type="molecule type" value="Genomic_DNA"/>
</dbReference>
<dbReference type="PROSITE" id="PS50097">
    <property type="entry name" value="BTB"/>
    <property type="match status" value="1"/>
</dbReference>
<protein>
    <recommendedName>
        <fullName evidence="1">BTB domain-containing protein</fullName>
    </recommendedName>
</protein>
<dbReference type="AlphaFoldDB" id="A0A9P8S5F0"/>
<accession>A0A9P8S5F0</accession>
<comment type="caution">
    <text evidence="2">The sequence shown here is derived from an EMBL/GenBank/DDBJ whole genome shotgun (WGS) entry which is preliminary data.</text>
</comment>
<evidence type="ECO:0000313" key="2">
    <source>
        <dbReference type="EMBL" id="KAH0594168.1"/>
    </source>
</evidence>
<evidence type="ECO:0000259" key="1">
    <source>
        <dbReference type="PROSITE" id="PS50097"/>
    </source>
</evidence>
<sequence>MAKTIFMSVAGIPDLRIDPSEALDLRAAMVDVIVGPKPSQRFTIHKGLLRSNLRKYAFENLVEEAGDGHKCIILRDHSPASFKVYVNWLYRRRIPIPVQAVTTSSEEDVIQDEYVELAKAYSLGCELEDFDFMDAVMDAFMVRAFTKDSKGRNWAPSYKAVNLIEGSSYNHEAIEFLGDLYIRFGNDVHWHTEMTNVCKTFSHELARKLLESRKEGKNGDDILKDTCKHHFHSNRSCYRDQLTAEHMDKGQEEN</sequence>